<evidence type="ECO:0000313" key="2">
    <source>
        <dbReference type="EMBL" id="GAA2134534.1"/>
    </source>
</evidence>
<organism evidence="2 3">
    <name type="scientific">Actinomadura napierensis</name>
    <dbReference type="NCBI Taxonomy" id="267854"/>
    <lineage>
        <taxon>Bacteria</taxon>
        <taxon>Bacillati</taxon>
        <taxon>Actinomycetota</taxon>
        <taxon>Actinomycetes</taxon>
        <taxon>Streptosporangiales</taxon>
        <taxon>Thermomonosporaceae</taxon>
        <taxon>Actinomadura</taxon>
    </lineage>
</organism>
<evidence type="ECO:0000256" key="1">
    <source>
        <dbReference type="SAM" id="MobiDB-lite"/>
    </source>
</evidence>
<feature type="region of interest" description="Disordered" evidence="1">
    <location>
        <begin position="80"/>
        <end position="99"/>
    </location>
</feature>
<name>A0ABN2YZN2_9ACTN</name>
<keyword evidence="3" id="KW-1185">Reference proteome</keyword>
<evidence type="ECO:0008006" key="4">
    <source>
        <dbReference type="Google" id="ProtNLM"/>
    </source>
</evidence>
<dbReference type="Gene3D" id="1.10.260.40">
    <property type="entry name" value="lambda repressor-like DNA-binding domains"/>
    <property type="match status" value="1"/>
</dbReference>
<protein>
    <recommendedName>
        <fullName evidence="4">Transcriptional regulator</fullName>
    </recommendedName>
</protein>
<dbReference type="InterPro" id="IPR010982">
    <property type="entry name" value="Lambda_DNA-bd_dom_sf"/>
</dbReference>
<sequence>MADVVASWTSARADALRQALRMSNEAFAEHLGVAVRTVAYWRTRANIVPQPAIQETLDAALANAPESVRAQFFLLLEGEGRDESSSGPKVGGGGANYRTGEADENVRASHHEWLSVRRNLNQNRAELTQIVSRIYPEEMRLGQTGVLMPESWRLQTPIDLMSVELKWEESASQPPVAGQSAETARLRPLVSPGRQYTRYHRAMRDLDRPRLFENRLCYRLLNVDAEDVAASNRLTLSMTLGNMCYFDMIDVGEALAHETGLVGCPEGTVVPERLAWENLPFRRMVRDPFDLARYPLMLSVSTLTVRQSEAGTTFLLLRRNPAKVAIAGGMLSVFPTGVFQPASVVPAPHSPDFNLWHNVMREYSEEFLGNPEHDGDGPPIDYENEEPFRSLNLALQAGKIRVLCLGVGVDALNYVGDVFTVAVFDADIFDKIFDGMVEQNDEGDVVSSDDRQAFNFDGPTIERLLRTEPIAPSGAACLYLAWQHRDAIIGSQA</sequence>
<accession>A0ABN2YZN2</accession>
<reference evidence="2 3" key="1">
    <citation type="journal article" date="2019" name="Int. J. Syst. Evol. Microbiol.">
        <title>The Global Catalogue of Microorganisms (GCM) 10K type strain sequencing project: providing services to taxonomists for standard genome sequencing and annotation.</title>
        <authorList>
            <consortium name="The Broad Institute Genomics Platform"/>
            <consortium name="The Broad Institute Genome Sequencing Center for Infectious Disease"/>
            <person name="Wu L."/>
            <person name="Ma J."/>
        </authorList>
    </citation>
    <scope>NUCLEOTIDE SEQUENCE [LARGE SCALE GENOMIC DNA]</scope>
    <source>
        <strain evidence="2 3">JCM 13850</strain>
    </source>
</reference>
<dbReference type="Proteomes" id="UP001501020">
    <property type="component" value="Unassembled WGS sequence"/>
</dbReference>
<gene>
    <name evidence="2" type="ORF">GCM10009727_28400</name>
</gene>
<comment type="caution">
    <text evidence="2">The sequence shown here is derived from an EMBL/GenBank/DDBJ whole genome shotgun (WGS) entry which is preliminary data.</text>
</comment>
<evidence type="ECO:0000313" key="3">
    <source>
        <dbReference type="Proteomes" id="UP001501020"/>
    </source>
</evidence>
<proteinExistence type="predicted"/>
<dbReference type="EMBL" id="BAAAMR010000020">
    <property type="protein sequence ID" value="GAA2134534.1"/>
    <property type="molecule type" value="Genomic_DNA"/>
</dbReference>